<reference evidence="2 3" key="1">
    <citation type="submission" date="2019-03" db="EMBL/GenBank/DDBJ databases">
        <title>Genomic Encyclopedia of Type Strains, Phase IV (KMG-IV): sequencing the most valuable type-strain genomes for metagenomic binning, comparative biology and taxonomic classification.</title>
        <authorList>
            <person name="Goeker M."/>
        </authorList>
    </citation>
    <scope>NUCLEOTIDE SEQUENCE [LARGE SCALE GENOMIC DNA]</scope>
    <source>
        <strain evidence="2 3">DSM 19345</strain>
    </source>
</reference>
<comment type="caution">
    <text evidence="2">The sequence shown here is derived from an EMBL/GenBank/DDBJ whole genome shotgun (WGS) entry which is preliminary data.</text>
</comment>
<sequence>MVDRLKGKVALVFGAGSVGEGWGNGKAAAVAYAREGARVACVDIDLAAAEATARHIEGEGNRAIACAADVTSYPDIEAAVARTMDAFGRIDILHNNVGINIPGGPVEATVESWDKVMDVNVKSVFLACKAVLPIMEEQGGGAIVNISSLAAIRYTGYPYISYYASKAAVNNFTRAIAVQYAAKNIRANCILPGVMDTPHIYKQISGYYGSVEEMTAARNAIPPMKRQGTGWDIAMASVFLASDEAQYITGIELCVDGGLHCKAG</sequence>
<dbReference type="CDD" id="cd05233">
    <property type="entry name" value="SDR_c"/>
    <property type="match status" value="1"/>
</dbReference>
<name>A0A4R3MCU0_9HYPH</name>
<gene>
    <name evidence="2" type="ORF">EDC22_104297</name>
</gene>
<dbReference type="InterPro" id="IPR036291">
    <property type="entry name" value="NAD(P)-bd_dom_sf"/>
</dbReference>
<dbReference type="PRINTS" id="PR00081">
    <property type="entry name" value="GDHRDH"/>
</dbReference>
<comment type="similarity">
    <text evidence="1">Belongs to the short-chain dehydrogenases/reductases (SDR) family.</text>
</comment>
<organism evidence="2 3">
    <name type="scientific">Tepidamorphus gemmatus</name>
    <dbReference type="NCBI Taxonomy" id="747076"/>
    <lineage>
        <taxon>Bacteria</taxon>
        <taxon>Pseudomonadati</taxon>
        <taxon>Pseudomonadota</taxon>
        <taxon>Alphaproteobacteria</taxon>
        <taxon>Hyphomicrobiales</taxon>
        <taxon>Tepidamorphaceae</taxon>
        <taxon>Tepidamorphus</taxon>
    </lineage>
</organism>
<evidence type="ECO:0000256" key="1">
    <source>
        <dbReference type="ARBA" id="ARBA00006484"/>
    </source>
</evidence>
<dbReference type="FunFam" id="3.40.50.720:FF:000084">
    <property type="entry name" value="Short-chain dehydrogenase reductase"/>
    <property type="match status" value="1"/>
</dbReference>
<dbReference type="Proteomes" id="UP000295678">
    <property type="component" value="Unassembled WGS sequence"/>
</dbReference>
<evidence type="ECO:0000313" key="2">
    <source>
        <dbReference type="EMBL" id="TCT11534.1"/>
    </source>
</evidence>
<dbReference type="RefSeq" id="WP_132806278.1">
    <property type="nucleotide sequence ID" value="NZ_SMAK01000004.1"/>
</dbReference>
<dbReference type="Pfam" id="PF13561">
    <property type="entry name" value="adh_short_C2"/>
    <property type="match status" value="1"/>
</dbReference>
<dbReference type="AlphaFoldDB" id="A0A4R3MCU0"/>
<proteinExistence type="inferred from homology"/>
<dbReference type="Gene3D" id="3.40.50.720">
    <property type="entry name" value="NAD(P)-binding Rossmann-like Domain"/>
    <property type="match status" value="1"/>
</dbReference>
<dbReference type="GO" id="GO:0016616">
    <property type="term" value="F:oxidoreductase activity, acting on the CH-OH group of donors, NAD or NADP as acceptor"/>
    <property type="evidence" value="ECO:0007669"/>
    <property type="project" value="TreeGrafter"/>
</dbReference>
<dbReference type="OrthoDB" id="9797020at2"/>
<accession>A0A4R3MCU0</accession>
<keyword evidence="3" id="KW-1185">Reference proteome</keyword>
<evidence type="ECO:0000313" key="3">
    <source>
        <dbReference type="Proteomes" id="UP000295678"/>
    </source>
</evidence>
<dbReference type="SUPFAM" id="SSF51735">
    <property type="entry name" value="NAD(P)-binding Rossmann-fold domains"/>
    <property type="match status" value="1"/>
</dbReference>
<dbReference type="NCBIfam" id="NF005559">
    <property type="entry name" value="PRK07231.1"/>
    <property type="match status" value="1"/>
</dbReference>
<dbReference type="PRINTS" id="PR00080">
    <property type="entry name" value="SDRFAMILY"/>
</dbReference>
<dbReference type="EMBL" id="SMAK01000004">
    <property type="protein sequence ID" value="TCT11534.1"/>
    <property type="molecule type" value="Genomic_DNA"/>
</dbReference>
<dbReference type="InterPro" id="IPR002347">
    <property type="entry name" value="SDR_fam"/>
</dbReference>
<dbReference type="PANTHER" id="PTHR42760">
    <property type="entry name" value="SHORT-CHAIN DEHYDROGENASES/REDUCTASES FAMILY MEMBER"/>
    <property type="match status" value="1"/>
</dbReference>
<protein>
    <submittedName>
        <fullName evidence="2">NAD(P)-dependent dehydrogenase (Short-subunit alcohol dehydrogenase family)</fullName>
    </submittedName>
</protein>